<evidence type="ECO:0000313" key="16">
    <source>
        <dbReference type="EMBL" id="OAA38105.1"/>
    </source>
</evidence>
<keyword evidence="14" id="KW-0256">Endoplasmic reticulum</keyword>
<dbReference type="GO" id="GO:0030148">
    <property type="term" value="P:sphingolipid biosynthetic process"/>
    <property type="evidence" value="ECO:0007669"/>
    <property type="project" value="TreeGrafter"/>
</dbReference>
<evidence type="ECO:0000256" key="9">
    <source>
        <dbReference type="ARBA" id="ARBA00023098"/>
    </source>
</evidence>
<evidence type="ECO:0000256" key="6">
    <source>
        <dbReference type="ARBA" id="ARBA00022692"/>
    </source>
</evidence>
<evidence type="ECO:0000313" key="17">
    <source>
        <dbReference type="Proteomes" id="UP000243498"/>
    </source>
</evidence>
<comment type="caution">
    <text evidence="16">The sequence shown here is derived from an EMBL/GenBank/DDBJ whole genome shotgun (WGS) entry which is preliminary data.</text>
</comment>
<feature type="transmembrane region" description="Helical" evidence="14">
    <location>
        <begin position="276"/>
        <end position="297"/>
    </location>
</feature>
<evidence type="ECO:0000256" key="10">
    <source>
        <dbReference type="ARBA" id="ARBA00023136"/>
    </source>
</evidence>
<dbReference type="PANTHER" id="PTHR11035:SF3">
    <property type="entry name" value="VERY-LONG-CHAIN (3R)-3-HYDROXYACYL-COA DEHYDRATASE"/>
    <property type="match status" value="1"/>
</dbReference>
<keyword evidence="7 14" id="KW-0276">Fatty acid metabolism</keyword>
<dbReference type="InterPro" id="IPR007482">
    <property type="entry name" value="Tyr_Pase-like_PTPLA"/>
</dbReference>
<evidence type="ECO:0000256" key="4">
    <source>
        <dbReference type="ARBA" id="ARBA00013122"/>
    </source>
</evidence>
<name>A0A166ZP02_METRR</name>
<feature type="transmembrane region" description="Helical" evidence="14">
    <location>
        <begin position="189"/>
        <end position="207"/>
    </location>
</feature>
<evidence type="ECO:0000256" key="3">
    <source>
        <dbReference type="ARBA" id="ARBA00007811"/>
    </source>
</evidence>
<evidence type="ECO:0000256" key="7">
    <source>
        <dbReference type="ARBA" id="ARBA00022832"/>
    </source>
</evidence>
<evidence type="ECO:0000256" key="12">
    <source>
        <dbReference type="ARBA" id="ARBA00023239"/>
    </source>
</evidence>
<evidence type="ECO:0000256" key="11">
    <source>
        <dbReference type="ARBA" id="ARBA00023160"/>
    </source>
</evidence>
<comment type="catalytic activity">
    <reaction evidence="13 14">
        <text>a very-long-chain (3R)-3-hydroxyacyl-CoA = a very-long-chain (2E)-enoyl-CoA + H2O</text>
        <dbReference type="Rhea" id="RHEA:45812"/>
        <dbReference type="ChEBI" id="CHEBI:15377"/>
        <dbReference type="ChEBI" id="CHEBI:83728"/>
        <dbReference type="ChEBI" id="CHEBI:85440"/>
        <dbReference type="EC" id="4.2.1.134"/>
    </reaction>
</comment>
<accession>A0A166ZP02</accession>
<feature type="transmembrane region" description="Helical" evidence="14">
    <location>
        <begin position="219"/>
        <end position="237"/>
    </location>
</feature>
<reference evidence="16 17" key="1">
    <citation type="journal article" date="2016" name="Genome Biol. Evol.">
        <title>Divergent and convergent evolution of fungal pathogenicity.</title>
        <authorList>
            <person name="Shang Y."/>
            <person name="Xiao G."/>
            <person name="Zheng P."/>
            <person name="Cen K."/>
            <person name="Zhan S."/>
            <person name="Wang C."/>
        </authorList>
    </citation>
    <scope>NUCLEOTIDE SEQUENCE [LARGE SCALE GENOMIC DNA]</scope>
    <source>
        <strain evidence="16 17">RCEF 4871</strain>
    </source>
</reference>
<evidence type="ECO:0000256" key="15">
    <source>
        <dbReference type="SAM" id="MobiDB-lite"/>
    </source>
</evidence>
<feature type="compositionally biased region" description="Low complexity" evidence="15">
    <location>
        <begin position="97"/>
        <end position="107"/>
    </location>
</feature>
<evidence type="ECO:0000256" key="1">
    <source>
        <dbReference type="ARBA" id="ARBA00004141"/>
    </source>
</evidence>
<feature type="region of interest" description="Disordered" evidence="15">
    <location>
        <begin position="72"/>
        <end position="107"/>
    </location>
</feature>
<keyword evidence="12 14" id="KW-0456">Lyase</keyword>
<gene>
    <name evidence="16" type="ORF">NOR_06850</name>
</gene>
<organism evidence="16 17">
    <name type="scientific">Metarhizium rileyi (strain RCEF 4871)</name>
    <name type="common">Nomuraea rileyi</name>
    <dbReference type="NCBI Taxonomy" id="1649241"/>
    <lineage>
        <taxon>Eukaryota</taxon>
        <taxon>Fungi</taxon>
        <taxon>Dikarya</taxon>
        <taxon>Ascomycota</taxon>
        <taxon>Pezizomycotina</taxon>
        <taxon>Sordariomycetes</taxon>
        <taxon>Hypocreomycetidae</taxon>
        <taxon>Hypocreales</taxon>
        <taxon>Clavicipitaceae</taxon>
        <taxon>Metarhizium</taxon>
    </lineage>
</organism>
<evidence type="ECO:0000256" key="2">
    <source>
        <dbReference type="ARBA" id="ARBA00005194"/>
    </source>
</evidence>
<dbReference type="GO" id="GO:0030497">
    <property type="term" value="P:fatty acid elongation"/>
    <property type="evidence" value="ECO:0007669"/>
    <property type="project" value="TreeGrafter"/>
</dbReference>
<dbReference type="PANTHER" id="PTHR11035">
    <property type="entry name" value="VERY-LONG-CHAIN (3R)-3-HYDROXYACYL-COA DEHYDRATASE"/>
    <property type="match status" value="1"/>
</dbReference>
<sequence>MYNSQSYDLNATKFGLQDKASQVKSGCCLKAGRSFPTTHGLGPHVEPMPGAMASNPNILTSTPYSVFCTTSTPDPPIAKPPTRPRLQSHRTAPHRTAMANKPKPAKPASPLKTAYLILYNLASAIAWSVVLGRTLGTLYLGGPAAVYTVVGEWTKWTQTMAAMEILHSLLGVVRAPLATTAMQVASRLLLVWPIVNTWPFLALSPFYSSMLVAWSVTEVIRYSYFALSLAGALPSLLTSVRYSTFYVLYPMGITSECMLIRAATAPAAEMGDFSPWVLYAILAVYVPGSYILFTHMMKQRRKVMRSLKAQKGKAQ</sequence>
<dbReference type="EMBL" id="AZHC01000027">
    <property type="protein sequence ID" value="OAA38105.1"/>
    <property type="molecule type" value="Genomic_DNA"/>
</dbReference>
<evidence type="ECO:0000256" key="5">
    <source>
        <dbReference type="ARBA" id="ARBA00022516"/>
    </source>
</evidence>
<feature type="compositionally biased region" description="Pro residues" evidence="15">
    <location>
        <begin position="73"/>
        <end position="83"/>
    </location>
</feature>
<keyword evidence="17" id="KW-1185">Reference proteome</keyword>
<keyword evidence="11 14" id="KW-0275">Fatty acid biosynthesis</keyword>
<dbReference type="GO" id="GO:0102158">
    <property type="term" value="F:very-long-chain (3R)-3-hydroxyacyl-CoA dehydratase activity"/>
    <property type="evidence" value="ECO:0007669"/>
    <property type="project" value="UniProtKB-EC"/>
</dbReference>
<dbReference type="UniPathway" id="UPA00094"/>
<proteinExistence type="inferred from homology"/>
<comment type="caution">
    <text evidence="14">Lacks conserved residue(s) required for the propagation of feature annotation.</text>
</comment>
<evidence type="ECO:0000256" key="8">
    <source>
        <dbReference type="ARBA" id="ARBA00022989"/>
    </source>
</evidence>
<comment type="similarity">
    <text evidence="3 14">Belongs to the very long-chain fatty acids dehydratase HACD family.</text>
</comment>
<keyword evidence="9 14" id="KW-0443">Lipid metabolism</keyword>
<dbReference type="EC" id="4.2.1.134" evidence="4 14"/>
<dbReference type="STRING" id="1081105.A0A166ZP02"/>
<keyword evidence="5 14" id="KW-0444">Lipid biosynthesis</keyword>
<dbReference type="OMA" id="WSYILWQ"/>
<comment type="pathway">
    <text evidence="2 14">Lipid metabolism; fatty acid biosynthesis.</text>
</comment>
<dbReference type="OrthoDB" id="46988at2759"/>
<feature type="transmembrane region" description="Helical" evidence="14">
    <location>
        <begin position="116"/>
        <end position="136"/>
    </location>
</feature>
<dbReference type="AlphaFoldDB" id="A0A166ZP02"/>
<comment type="subcellular location">
    <subcellularLocation>
        <location evidence="14">Endoplasmic reticulum membrane</location>
        <topology evidence="14">Multi-pass membrane protein</topology>
    </subcellularLocation>
    <subcellularLocation>
        <location evidence="1">Membrane</location>
        <topology evidence="1">Multi-pass membrane protein</topology>
    </subcellularLocation>
</comment>
<dbReference type="Proteomes" id="UP000243498">
    <property type="component" value="Unassembled WGS sequence"/>
</dbReference>
<evidence type="ECO:0000256" key="13">
    <source>
        <dbReference type="ARBA" id="ARBA00036671"/>
    </source>
</evidence>
<dbReference type="GO" id="GO:0005789">
    <property type="term" value="C:endoplasmic reticulum membrane"/>
    <property type="evidence" value="ECO:0007669"/>
    <property type="project" value="UniProtKB-SubCell"/>
</dbReference>
<keyword evidence="6 14" id="KW-0812">Transmembrane</keyword>
<evidence type="ECO:0000256" key="14">
    <source>
        <dbReference type="RuleBase" id="RU363109"/>
    </source>
</evidence>
<comment type="function">
    <text evidence="14">Catalyzes the third of the four reactions of the long-chain fatty acids elongation cycle. This endoplasmic reticulum-bound enzymatic process, allows the addition of two carbons to the chain of long- and very long-chain fatty acids/VLCFAs per cycle. This enzyme catalyzes the dehydration of the 3-hydroxyacyl-CoA intermediate into trans-2,3-enoyl-CoA, within each cycle of fatty acid elongation. Thereby, it participates to the production of VLCFAs of different chain lengths that are involved in multiple biological processes as precursors of membrane lipids and lipid mediators.</text>
</comment>
<dbReference type="GO" id="GO:0042761">
    <property type="term" value="P:very long-chain fatty acid biosynthetic process"/>
    <property type="evidence" value="ECO:0007669"/>
    <property type="project" value="TreeGrafter"/>
</dbReference>
<dbReference type="Pfam" id="PF04387">
    <property type="entry name" value="PTPLA"/>
    <property type="match status" value="1"/>
</dbReference>
<keyword evidence="10 14" id="KW-0472">Membrane</keyword>
<keyword evidence="8 14" id="KW-1133">Transmembrane helix</keyword>
<protein>
    <recommendedName>
        <fullName evidence="4 14">Very-long-chain (3R)-3-hydroxyacyl-CoA dehydratase</fullName>
        <ecNumber evidence="4 14">4.2.1.134</ecNumber>
    </recommendedName>
</protein>